<dbReference type="PANTHER" id="PTHR31983:SF0">
    <property type="entry name" value="GLUCAN ENDO-1,3-BETA-D-GLUCOSIDASE 2"/>
    <property type="match status" value="1"/>
</dbReference>
<dbReference type="InterPro" id="IPR040451">
    <property type="entry name" value="GH81_N"/>
</dbReference>
<dbReference type="Gene3D" id="2.70.98.30">
    <property type="entry name" value="Golgi alpha-mannosidase II, domain 4"/>
    <property type="match status" value="1"/>
</dbReference>
<evidence type="ECO:0000256" key="1">
    <source>
        <dbReference type="ARBA" id="ARBA00000382"/>
    </source>
</evidence>
<dbReference type="Pfam" id="PF17652">
    <property type="entry name" value="Glyco_hydro81C"/>
    <property type="match status" value="1"/>
</dbReference>
<feature type="region of interest" description="Disordered" evidence="9">
    <location>
        <begin position="1"/>
        <end position="50"/>
    </location>
</feature>
<evidence type="ECO:0000256" key="10">
    <source>
        <dbReference type="SAM" id="Phobius"/>
    </source>
</evidence>
<feature type="domain" description="Glycosyl hydrolase family 81 C-terminal" evidence="12">
    <location>
        <begin position="516"/>
        <end position="843"/>
    </location>
</feature>
<dbReference type="AlphaFoldDB" id="A0A4D9DBK2"/>
<keyword evidence="10" id="KW-1133">Transmembrane helix</keyword>
<gene>
    <name evidence="13" type="ORF">NSK_000723</name>
</gene>
<dbReference type="GO" id="GO:0052861">
    <property type="term" value="F:endo-1,3(4)-beta-glucanase activity"/>
    <property type="evidence" value="ECO:0007669"/>
    <property type="project" value="InterPro"/>
</dbReference>
<proteinExistence type="inferred from homology"/>
<keyword evidence="4" id="KW-0378">Hydrolase</keyword>
<feature type="domain" description="Glycosyl hydrolase family 81 N-terminal" evidence="11">
    <location>
        <begin position="146"/>
        <end position="454"/>
    </location>
</feature>
<keyword evidence="10" id="KW-0472">Membrane</keyword>
<dbReference type="Gene3D" id="1.20.5.420">
    <property type="entry name" value="Immunoglobulin FC, subunit C"/>
    <property type="match status" value="1"/>
</dbReference>
<evidence type="ECO:0000256" key="9">
    <source>
        <dbReference type="SAM" id="MobiDB-lite"/>
    </source>
</evidence>
<evidence type="ECO:0000256" key="7">
    <source>
        <dbReference type="ARBA" id="ARBA00023316"/>
    </source>
</evidence>
<comment type="catalytic activity">
    <reaction evidence="1">
        <text>Hydrolysis of (1-&gt;3)-beta-D-glucosidic linkages in (1-&gt;3)-beta-D-glucans.</text>
        <dbReference type="EC" id="3.2.1.39"/>
    </reaction>
</comment>
<dbReference type="EC" id="3.2.1.39" evidence="3"/>
<name>A0A4D9DBK2_9STRA</name>
<feature type="transmembrane region" description="Helical" evidence="10">
    <location>
        <begin position="111"/>
        <end position="130"/>
    </location>
</feature>
<feature type="compositionally biased region" description="Low complexity" evidence="9">
    <location>
        <begin position="36"/>
        <end position="49"/>
    </location>
</feature>
<dbReference type="InterPro" id="IPR040720">
    <property type="entry name" value="GH81_C"/>
</dbReference>
<evidence type="ECO:0000256" key="8">
    <source>
        <dbReference type="ARBA" id="ARBA00023326"/>
    </source>
</evidence>
<dbReference type="GO" id="GO:0071555">
    <property type="term" value="P:cell wall organization"/>
    <property type="evidence" value="ECO:0007669"/>
    <property type="project" value="UniProtKB-KW"/>
</dbReference>
<dbReference type="Pfam" id="PF03639">
    <property type="entry name" value="Glyco_hydro_81"/>
    <property type="match status" value="1"/>
</dbReference>
<feature type="compositionally biased region" description="Gly residues" evidence="9">
    <location>
        <begin position="16"/>
        <end position="33"/>
    </location>
</feature>
<evidence type="ECO:0000313" key="14">
    <source>
        <dbReference type="Proteomes" id="UP000355283"/>
    </source>
</evidence>
<dbReference type="InterPro" id="IPR005200">
    <property type="entry name" value="Endo-beta-glucanase"/>
</dbReference>
<keyword evidence="14" id="KW-1185">Reference proteome</keyword>
<dbReference type="PROSITE" id="PS52008">
    <property type="entry name" value="GH81"/>
    <property type="match status" value="1"/>
</dbReference>
<sequence>MSNNGANHGHSVGVGIKDGGGSGGGGGMGGIRKGGNRAAGNSNNTGSSNIVQNLINNSRSSVPPRDNTPLLGIGATEASLKSDGGGGGHGSGEIARTNGVVGWRVHLKGTAWLVGVAVVVALGLFGVLALRRSRGHDPVPFAHVSHPLQPTALWGAVRKPYPTGAWWTNLVLNKGDNNVAVLPYAVKATDTEGLQVSYSAFRHLSTAMVIADLFAPDMSLATVENATTHYVESYDPLSVGLVFPTVLHLQGNRPSYYRTHLVRGCPYVTVEYYGCRPQVKAPNMITVINGLLFRENATFQAAALTGSVFDITVISGQHWMLFAEPPITLVWTIDGSLTAVEPYTGFLRVAVAPVEKVKPVLVKHWQTYPTGGEVSLEYPGRGGVTGGRGSSDSDLMITYRWRRRGEGQLLMLALPHHVEILQDAAFLTNATDVFQTLKGSMTGVVGDRWYMKEGLPRPVDASDPTKKKKKATRSRAGREHMYGFHAPRGIQDEKALKAVQGAVSEDLAAIKKGGTERWNKTDRSDAYWAGKRMAMYARLALVAEEVGMEKERKEAVALAAAALEPWLEGSNKNPLVYDTTWGGLVLQSGLSDPYVNFGNTYYNDHHFQYGYFCYCAAVLARFDPAFVKRHKGALRALVADIANDDDTSPSFPLARHKDFFDGHSWASGLFEQNNGKSQESSSEAINAYYGAHLYGRATGDVKLENFAKLLLAMEIRSTRWYWHMQNNTKIYDPIFAANRMAGVVGGLDATCHTWFGASLEYVHGINMMPFTPVTEAVLDAGFVREEYPVLASVLSRSDDPVEEEWKGFIYMDHAVIDPAAAWTEVESLKRYDTGNSKSNTLWWVATRPGAGDGDSK</sequence>
<comment type="caution">
    <text evidence="13">The sequence shown here is derived from an EMBL/GenBank/DDBJ whole genome shotgun (WGS) entry which is preliminary data.</text>
</comment>
<accession>A0A4D9DBK2</accession>
<keyword evidence="10" id="KW-0812">Transmembrane</keyword>
<keyword evidence="7" id="KW-0961">Cell wall biogenesis/degradation</keyword>
<evidence type="ECO:0000259" key="11">
    <source>
        <dbReference type="Pfam" id="PF03639"/>
    </source>
</evidence>
<evidence type="ECO:0000313" key="13">
    <source>
        <dbReference type="EMBL" id="TFJ88374.1"/>
    </source>
</evidence>
<keyword evidence="5" id="KW-0119">Carbohydrate metabolism</keyword>
<feature type="compositionally biased region" description="Basic residues" evidence="9">
    <location>
        <begin position="466"/>
        <end position="475"/>
    </location>
</feature>
<evidence type="ECO:0000256" key="2">
    <source>
        <dbReference type="ARBA" id="ARBA00010730"/>
    </source>
</evidence>
<dbReference type="GO" id="GO:0042973">
    <property type="term" value="F:glucan endo-1,3-beta-D-glucosidase activity"/>
    <property type="evidence" value="ECO:0007669"/>
    <property type="project" value="UniProtKB-EC"/>
</dbReference>
<dbReference type="Proteomes" id="UP000355283">
    <property type="component" value="Unassembled WGS sequence"/>
</dbReference>
<evidence type="ECO:0000256" key="4">
    <source>
        <dbReference type="ARBA" id="ARBA00022801"/>
    </source>
</evidence>
<dbReference type="EMBL" id="SDOX01000002">
    <property type="protein sequence ID" value="TFJ88374.1"/>
    <property type="molecule type" value="Genomic_DNA"/>
</dbReference>
<evidence type="ECO:0000256" key="3">
    <source>
        <dbReference type="ARBA" id="ARBA00012780"/>
    </source>
</evidence>
<dbReference type="OrthoDB" id="4473401at2759"/>
<dbReference type="PANTHER" id="PTHR31983">
    <property type="entry name" value="ENDO-1,3(4)-BETA-GLUCANASE 1"/>
    <property type="match status" value="1"/>
</dbReference>
<keyword evidence="8" id="KW-0624">Polysaccharide degradation</keyword>
<keyword evidence="6" id="KW-0326">Glycosidase</keyword>
<protein>
    <recommendedName>
        <fullName evidence="3">glucan endo-1,3-beta-D-glucosidase</fullName>
        <ecNumber evidence="3">3.2.1.39</ecNumber>
    </recommendedName>
</protein>
<dbReference type="GO" id="GO:0000272">
    <property type="term" value="P:polysaccharide catabolic process"/>
    <property type="evidence" value="ECO:0007669"/>
    <property type="project" value="UniProtKB-KW"/>
</dbReference>
<evidence type="ECO:0000256" key="6">
    <source>
        <dbReference type="ARBA" id="ARBA00023295"/>
    </source>
</evidence>
<comment type="similarity">
    <text evidence="2">Belongs to the glycosyl hydrolase 81 family.</text>
</comment>
<feature type="region of interest" description="Disordered" evidence="9">
    <location>
        <begin position="455"/>
        <end position="477"/>
    </location>
</feature>
<reference evidence="13 14" key="1">
    <citation type="submission" date="2019-01" db="EMBL/GenBank/DDBJ databases">
        <title>Nuclear Genome Assembly of the Microalgal Biofuel strain Nannochloropsis salina CCMP1776.</title>
        <authorList>
            <person name="Hovde B."/>
        </authorList>
    </citation>
    <scope>NUCLEOTIDE SEQUENCE [LARGE SCALE GENOMIC DNA]</scope>
    <source>
        <strain evidence="13 14">CCMP1776</strain>
    </source>
</reference>
<organism evidence="13 14">
    <name type="scientific">Nannochloropsis salina CCMP1776</name>
    <dbReference type="NCBI Taxonomy" id="1027361"/>
    <lineage>
        <taxon>Eukaryota</taxon>
        <taxon>Sar</taxon>
        <taxon>Stramenopiles</taxon>
        <taxon>Ochrophyta</taxon>
        <taxon>Eustigmatophyceae</taxon>
        <taxon>Eustigmatales</taxon>
        <taxon>Monodopsidaceae</taxon>
        <taxon>Microchloropsis</taxon>
        <taxon>Microchloropsis salina</taxon>
    </lineage>
</organism>
<evidence type="ECO:0000256" key="5">
    <source>
        <dbReference type="ARBA" id="ARBA00023277"/>
    </source>
</evidence>
<evidence type="ECO:0000259" key="12">
    <source>
        <dbReference type="Pfam" id="PF17652"/>
    </source>
</evidence>